<evidence type="ECO:0000256" key="1">
    <source>
        <dbReference type="SAM" id="MobiDB-lite"/>
    </source>
</evidence>
<feature type="region of interest" description="Disordered" evidence="1">
    <location>
        <begin position="52"/>
        <end position="73"/>
    </location>
</feature>
<accession>A0A554NBG2</accession>
<protein>
    <submittedName>
        <fullName evidence="2">Uncharacterized protein</fullName>
    </submittedName>
</protein>
<dbReference type="EMBL" id="QMDX01000003">
    <property type="protein sequence ID" value="TSD14709.1"/>
    <property type="molecule type" value="Genomic_DNA"/>
</dbReference>
<name>A0A554NBG2_9EURY</name>
<evidence type="ECO:0000313" key="2">
    <source>
        <dbReference type="EMBL" id="TSD14709.1"/>
    </source>
</evidence>
<dbReference type="InParanoid" id="A0A554NBG2"/>
<organism evidence="2 3">
    <name type="scientific">Haloglomus irregulare</name>
    <dbReference type="NCBI Taxonomy" id="2234134"/>
    <lineage>
        <taxon>Archaea</taxon>
        <taxon>Methanobacteriati</taxon>
        <taxon>Methanobacteriota</taxon>
        <taxon>Stenosarchaea group</taxon>
        <taxon>Halobacteria</taxon>
        <taxon>Halobacteriales</taxon>
        <taxon>Natronomonadaceae</taxon>
        <taxon>Haloglomus</taxon>
    </lineage>
</organism>
<gene>
    <name evidence="2" type="ORF">DP107_06950</name>
</gene>
<evidence type="ECO:0000313" key="3">
    <source>
        <dbReference type="Proteomes" id="UP000319894"/>
    </source>
</evidence>
<reference evidence="2 3" key="1">
    <citation type="submission" date="2018-06" db="EMBL/GenBank/DDBJ databases">
        <title>Natronomonas sp. F16-60 a new haloarchaeon isolated from a solar saltern of Isla Cristina, Huelva, Spain.</title>
        <authorList>
            <person name="Duran-Viseras A."/>
            <person name="Sanchez-Porro C."/>
            <person name="Ventosa A."/>
        </authorList>
    </citation>
    <scope>NUCLEOTIDE SEQUENCE [LARGE SCALE GENOMIC DNA]</scope>
    <source>
        <strain evidence="2 3">F16-60</strain>
    </source>
</reference>
<dbReference type="Proteomes" id="UP000319894">
    <property type="component" value="Unassembled WGS sequence"/>
</dbReference>
<sequence length="73" mass="7894">MNAIVDHSIKEIARDDVEVHHDLGFPSDAGVRVDAPDTLTPVHRTIHRRLHADDDASVDPGDAFTKTAPVSGD</sequence>
<comment type="caution">
    <text evidence="2">The sequence shown here is derived from an EMBL/GenBank/DDBJ whole genome shotgun (WGS) entry which is preliminary data.</text>
</comment>
<keyword evidence="3" id="KW-1185">Reference proteome</keyword>
<dbReference type="AlphaFoldDB" id="A0A554NBG2"/>
<proteinExistence type="predicted"/>